<reference evidence="2 3" key="1">
    <citation type="journal article" date="2012" name="Front. Microbiol.">
        <title>Redundancy and modularity in membrane-associated dissimilatory nitrate reduction in Bacillus.</title>
        <authorList>
            <person name="Heylen K."/>
            <person name="Keltjens J."/>
        </authorList>
    </citation>
    <scope>NUCLEOTIDE SEQUENCE [LARGE SCALE GENOMIC DNA]</scope>
    <source>
        <strain evidence="3">LMG 21833T</strain>
    </source>
</reference>
<protein>
    <recommendedName>
        <fullName evidence="1">YpoC-like domain-containing protein</fullName>
    </recommendedName>
</protein>
<organism evidence="2 3">
    <name type="scientific">Neobacillus bataviensis LMG 21833</name>
    <dbReference type="NCBI Taxonomy" id="1117379"/>
    <lineage>
        <taxon>Bacteria</taxon>
        <taxon>Bacillati</taxon>
        <taxon>Bacillota</taxon>
        <taxon>Bacilli</taxon>
        <taxon>Bacillales</taxon>
        <taxon>Bacillaceae</taxon>
        <taxon>Neobacillus</taxon>
    </lineage>
</organism>
<evidence type="ECO:0000313" key="2">
    <source>
        <dbReference type="EMBL" id="EKN69570.1"/>
    </source>
</evidence>
<feature type="domain" description="YpoC-like" evidence="1">
    <location>
        <begin position="6"/>
        <end position="114"/>
    </location>
</feature>
<comment type="caution">
    <text evidence="2">The sequence shown here is derived from an EMBL/GenBank/DDBJ whole genome shotgun (WGS) entry which is preliminary data.</text>
</comment>
<evidence type="ECO:0000313" key="3">
    <source>
        <dbReference type="Proteomes" id="UP000006316"/>
    </source>
</evidence>
<dbReference type="AlphaFoldDB" id="K6CEM2"/>
<proteinExistence type="predicted"/>
<gene>
    <name evidence="2" type="ORF">BABA_09096</name>
</gene>
<evidence type="ECO:0000259" key="1">
    <source>
        <dbReference type="Pfam" id="PF21747"/>
    </source>
</evidence>
<dbReference type="InterPro" id="IPR048427">
    <property type="entry name" value="YpoC"/>
</dbReference>
<keyword evidence="3" id="KW-1185">Reference proteome</keyword>
<dbReference type="RefSeq" id="WP_007084838.1">
    <property type="nucleotide sequence ID" value="NZ_AJLS01000055.1"/>
</dbReference>
<dbReference type="EMBL" id="AJLS01000055">
    <property type="protein sequence ID" value="EKN69570.1"/>
    <property type="molecule type" value="Genomic_DNA"/>
</dbReference>
<dbReference type="OrthoDB" id="2360594at2"/>
<sequence length="116" mass="13773">MAKRSEEISRLLEEWENIKNHLNQLFQERDTKNASKWMEKGIGLFEQFLLWTNEGALTPNDSIPNHQLTYKPVNIDERLAFIKARPALYHSYRQLSELMVEQEKLFAKKNIVKKNV</sequence>
<dbReference type="Proteomes" id="UP000006316">
    <property type="component" value="Unassembled WGS sequence"/>
</dbReference>
<name>K6CEM2_9BACI</name>
<accession>K6CEM2</accession>
<dbReference type="STRING" id="1117379.BABA_09096"/>
<dbReference type="PATRIC" id="fig|1117379.3.peg.1902"/>
<dbReference type="Pfam" id="PF21747">
    <property type="entry name" value="YpoC"/>
    <property type="match status" value="1"/>
</dbReference>